<gene>
    <name evidence="3" type="ORF">PS691_02430</name>
</gene>
<evidence type="ECO:0000313" key="3">
    <source>
        <dbReference type="EMBL" id="VVN98414.1"/>
    </source>
</evidence>
<organism evidence="3 4">
    <name type="scientific">Pseudomonas fluorescens</name>
    <dbReference type="NCBI Taxonomy" id="294"/>
    <lineage>
        <taxon>Bacteria</taxon>
        <taxon>Pseudomonadati</taxon>
        <taxon>Pseudomonadota</taxon>
        <taxon>Gammaproteobacteria</taxon>
        <taxon>Pseudomonadales</taxon>
        <taxon>Pseudomonadaceae</taxon>
        <taxon>Pseudomonas</taxon>
    </lineage>
</organism>
<evidence type="ECO:0000256" key="1">
    <source>
        <dbReference type="SAM" id="SignalP"/>
    </source>
</evidence>
<dbReference type="PANTHER" id="PTHR39176:SF1">
    <property type="entry name" value="PERIPLASMIC PROTEIN"/>
    <property type="match status" value="1"/>
</dbReference>
<dbReference type="OrthoDB" id="7340239at2"/>
<dbReference type="RefSeq" id="WP_150642439.1">
    <property type="nucleotide sequence ID" value="NZ_CABVHQ010000020.1"/>
</dbReference>
<dbReference type="EMBL" id="CABVHQ010000020">
    <property type="protein sequence ID" value="VVN98414.1"/>
    <property type="molecule type" value="Genomic_DNA"/>
</dbReference>
<accession>A0A5E7CEE0</accession>
<dbReference type="PANTHER" id="PTHR39176">
    <property type="entry name" value="PERIPLASMIC PROTEIN-RELATED"/>
    <property type="match status" value="1"/>
</dbReference>
<dbReference type="AlphaFoldDB" id="A0A5E7CEE0"/>
<dbReference type="Gene3D" id="1.20.1270.180">
    <property type="match status" value="1"/>
</dbReference>
<reference evidence="3 4" key="1">
    <citation type="submission" date="2019-09" db="EMBL/GenBank/DDBJ databases">
        <authorList>
            <person name="Chandra G."/>
            <person name="Truman W A."/>
        </authorList>
    </citation>
    <scope>NUCLEOTIDE SEQUENCE [LARGE SCALE GENOMIC DNA]</scope>
    <source>
        <strain evidence="3">PS691</strain>
    </source>
</reference>
<keyword evidence="1" id="KW-0732">Signal</keyword>
<evidence type="ECO:0000259" key="2">
    <source>
        <dbReference type="Pfam" id="PF07007"/>
    </source>
</evidence>
<feature type="signal peptide" evidence="1">
    <location>
        <begin position="1"/>
        <end position="22"/>
    </location>
</feature>
<proteinExistence type="predicted"/>
<protein>
    <recommendedName>
        <fullName evidence="2">Lysozyme inhibitor LprI-like N-terminal domain-containing protein</fullName>
    </recommendedName>
</protein>
<dbReference type="InterPro" id="IPR009739">
    <property type="entry name" value="LprI-like_N"/>
</dbReference>
<evidence type="ECO:0000313" key="4">
    <source>
        <dbReference type="Proteomes" id="UP000337909"/>
    </source>
</evidence>
<name>A0A5E7CEE0_PSEFL</name>
<dbReference type="Pfam" id="PF07007">
    <property type="entry name" value="LprI"/>
    <property type="match status" value="1"/>
</dbReference>
<dbReference type="Proteomes" id="UP000337909">
    <property type="component" value="Unassembled WGS sequence"/>
</dbReference>
<feature type="chain" id="PRO_5022892754" description="Lysozyme inhibitor LprI-like N-terminal domain-containing protein" evidence="1">
    <location>
        <begin position="23"/>
        <end position="131"/>
    </location>
</feature>
<sequence length="131" mass="14023" precursor="true">MNPRCLFAACGLSLVFCGSAYAADNTDSPAYNKCMEASGGVTVNMLDCTTAEIKLQDARLNKGYKAAMATLEADKKSQLQNVQRMWIKYRDANCGLVGSLTGGTIDSINAGSCVLEMTRTRAQELENLVGP</sequence>
<feature type="domain" description="Lysozyme inhibitor LprI-like N-terminal" evidence="2">
    <location>
        <begin position="34"/>
        <end position="125"/>
    </location>
</feature>